<dbReference type="InterPro" id="IPR003715">
    <property type="entry name" value="Poly_export_N"/>
</dbReference>
<feature type="domain" description="Soluble ligand binding" evidence="6">
    <location>
        <begin position="595"/>
        <end position="648"/>
    </location>
</feature>
<dbReference type="Pfam" id="PF02563">
    <property type="entry name" value="Poly_export"/>
    <property type="match status" value="1"/>
</dbReference>
<evidence type="ECO:0000313" key="7">
    <source>
        <dbReference type="EMBL" id="MCS4556503.1"/>
    </source>
</evidence>
<name>A0ABT2FJL7_9GAMM</name>
<sequence length="924" mass="101702">MSGLMKKIILVWFVCLGFATAPTFAASVSPQMIQQFKNLPQSEQQRLAKQYGIDPSQFGLQQGQSNQGLDNPELVSPRDDDEDVQKSDRKDKKDKNDFLQNDAGKLKRFGYEMFAGAPSTFAPTSDTPVPADYFVGPGDTIKVQLFGKESSQYDLTIARNGVLQFPELGPINTVGLTFSTLRETIIEKVKQQMIGVQANVSMGELRSIRIFVAGDAYKPGSYTVSSLATITQALFVSGGVSDIGSLRDIQLKRHGKVISHFDLYDLLLNGDSSNDLPLRSGDVVFIPAVGPSISVNGEVQRPAIYELKPNETLADVVKMAAGLKAGAYPKSSTVERFNVNGLKSVISVDLTENSGKQFVAKDGDYLRVKNSSKDYDNAITLIGAVVRPGVYQYQAKQTISSLLPSLGSDLLRDADLNYGLVIRDLDALGHIEVLQFSPANAISHPNTIADLTLAPKDKVVIFNANNNARNRFELNQLVNKRIEEIERVTGSSDNDNPLVSRDLFTSGFASLDDDRQQEDSVAGVVVSNNQRLEKQKKQQEQQAKMVSAEVEKMLMQLFDDKELIKLSYQLNREELLYPIINKLKHQSRSGEEAKVVAINGEVRFKGIYPLAENANVADLIAAAGGLSEGAYLKRAELSRIETTQDGSSLRHLSINLSQSLSDTRTAEKLEPRDVLTVMKIPEWQENQTVEVRGEVKFPGVYSIRRGETLEDVLQRAGGFTDNAYISASVFVRDSLKKQEELEIKKFADQLRREIATKGLSSENSTINYADAQQMLLDLQNTKAVGRLVIDLPAISLGIAEADLQLENKDLLYVPPKKQTISVTGEVQHPSSHRFKKGLSVEQYIELAGNPKKRADADRIYVIKANGAVELPDNSFWSGSDEQLAPGDTIVVPLDTEYKDNLTLWSQITGIIYNSAVALAALGNI</sequence>
<feature type="compositionally biased region" description="Polar residues" evidence="3">
    <location>
        <begin position="58"/>
        <end position="69"/>
    </location>
</feature>
<evidence type="ECO:0000256" key="1">
    <source>
        <dbReference type="ARBA" id="ARBA00022729"/>
    </source>
</evidence>
<evidence type="ECO:0000313" key="8">
    <source>
        <dbReference type="Proteomes" id="UP001201549"/>
    </source>
</evidence>
<comment type="caution">
    <text evidence="7">The sequence shown here is derived from an EMBL/GenBank/DDBJ whole genome shotgun (WGS) entry which is preliminary data.</text>
</comment>
<keyword evidence="2" id="KW-0175">Coiled coil</keyword>
<evidence type="ECO:0000259" key="5">
    <source>
        <dbReference type="Pfam" id="PF02563"/>
    </source>
</evidence>
<reference evidence="8" key="1">
    <citation type="submission" date="2023-07" db="EMBL/GenBank/DDBJ databases">
        <title>Shewanella mangrovi sp. nov., an acetaldehyde- degrading bacterium isolated from mangrove sediment.</title>
        <authorList>
            <person name="Liu Y."/>
        </authorList>
    </citation>
    <scope>NUCLEOTIDE SEQUENCE [LARGE SCALE GENOMIC DNA]</scope>
    <source>
        <strain evidence="8">C32</strain>
    </source>
</reference>
<keyword evidence="1 4" id="KW-0732">Signal</keyword>
<dbReference type="EMBL" id="JAKOGG010000004">
    <property type="protein sequence ID" value="MCS4556503.1"/>
    <property type="molecule type" value="Genomic_DNA"/>
</dbReference>
<evidence type="ECO:0000256" key="2">
    <source>
        <dbReference type="SAM" id="Coils"/>
    </source>
</evidence>
<feature type="region of interest" description="Disordered" evidence="3">
    <location>
        <begin position="56"/>
        <end position="97"/>
    </location>
</feature>
<keyword evidence="8" id="KW-1185">Reference proteome</keyword>
<feature type="domain" description="Soluble ligand binding" evidence="6">
    <location>
        <begin position="820"/>
        <end position="868"/>
    </location>
</feature>
<evidence type="ECO:0000256" key="3">
    <source>
        <dbReference type="SAM" id="MobiDB-lite"/>
    </source>
</evidence>
<organism evidence="7 8">
    <name type="scientific">Shewanella electrica</name>
    <dbReference type="NCBI Taxonomy" id="515560"/>
    <lineage>
        <taxon>Bacteria</taxon>
        <taxon>Pseudomonadati</taxon>
        <taxon>Pseudomonadota</taxon>
        <taxon>Gammaproteobacteria</taxon>
        <taxon>Alteromonadales</taxon>
        <taxon>Shewanellaceae</taxon>
        <taxon>Shewanella</taxon>
    </lineage>
</organism>
<feature type="domain" description="Soluble ligand binding" evidence="6">
    <location>
        <begin position="689"/>
        <end position="724"/>
    </location>
</feature>
<accession>A0ABT2FJL7</accession>
<proteinExistence type="predicted"/>
<feature type="domain" description="Soluble ligand binding" evidence="6">
    <location>
        <begin position="294"/>
        <end position="341"/>
    </location>
</feature>
<gene>
    <name evidence="7" type="ORF">L9G74_08640</name>
</gene>
<dbReference type="InterPro" id="IPR019554">
    <property type="entry name" value="Soluble_ligand-bd"/>
</dbReference>
<evidence type="ECO:0000259" key="6">
    <source>
        <dbReference type="Pfam" id="PF10531"/>
    </source>
</evidence>
<dbReference type="Gene3D" id="3.10.560.10">
    <property type="entry name" value="Outer membrane lipoprotein wza domain like"/>
    <property type="match status" value="5"/>
</dbReference>
<dbReference type="PANTHER" id="PTHR33619">
    <property type="entry name" value="POLYSACCHARIDE EXPORT PROTEIN GFCE-RELATED"/>
    <property type="match status" value="1"/>
</dbReference>
<feature type="domain" description="Soluble ligand binding" evidence="6">
    <location>
        <begin position="210"/>
        <end position="258"/>
    </location>
</feature>
<feature type="chain" id="PRO_5045642112" evidence="4">
    <location>
        <begin position="26"/>
        <end position="924"/>
    </location>
</feature>
<protein>
    <submittedName>
        <fullName evidence="7">SLBB domain-containing protein</fullName>
    </submittedName>
</protein>
<dbReference type="Pfam" id="PF10531">
    <property type="entry name" value="SLBB"/>
    <property type="match status" value="5"/>
</dbReference>
<evidence type="ECO:0000256" key="4">
    <source>
        <dbReference type="SAM" id="SignalP"/>
    </source>
</evidence>
<feature type="signal peptide" evidence="4">
    <location>
        <begin position="1"/>
        <end position="25"/>
    </location>
</feature>
<dbReference type="Proteomes" id="UP001201549">
    <property type="component" value="Unassembled WGS sequence"/>
</dbReference>
<dbReference type="PANTHER" id="PTHR33619:SF3">
    <property type="entry name" value="POLYSACCHARIDE EXPORT PROTEIN GFCE-RELATED"/>
    <property type="match status" value="1"/>
</dbReference>
<feature type="compositionally biased region" description="Basic and acidic residues" evidence="3">
    <location>
        <begin position="84"/>
        <end position="97"/>
    </location>
</feature>
<feature type="coiled-coil region" evidence="2">
    <location>
        <begin position="529"/>
        <end position="556"/>
    </location>
</feature>
<feature type="domain" description="Polysaccharide export protein N-terminal" evidence="5">
    <location>
        <begin position="128"/>
        <end position="202"/>
    </location>
</feature>
<dbReference type="InterPro" id="IPR049712">
    <property type="entry name" value="Poly_export"/>
</dbReference>